<evidence type="ECO:0000313" key="2">
    <source>
        <dbReference type="Proteomes" id="UP000726170"/>
    </source>
</evidence>
<keyword evidence="2" id="KW-1185">Reference proteome</keyword>
<proteinExistence type="predicted"/>
<dbReference type="Proteomes" id="UP000726170">
    <property type="component" value="Unassembled WGS sequence"/>
</dbReference>
<protein>
    <submittedName>
        <fullName evidence="1">Uncharacterized protein</fullName>
    </submittedName>
</protein>
<sequence length="129" mass="15147">MLIVALNFQVNNNIIYNYNNSTSSIVEIDINKLEKKDEATVKTINLVNEEIYDKDIFKIVIIYNNEKILDNKSFKAIYNYFNIYKKERDILLLKETSDIENSKIGIITKYETSSIIETIENSDPDEFVY</sequence>
<reference evidence="1 2" key="1">
    <citation type="submission" date="2021-06" db="EMBL/GenBank/DDBJ databases">
        <authorList>
            <person name="Sun Q."/>
            <person name="Li D."/>
        </authorList>
    </citation>
    <scope>NUCLEOTIDE SEQUENCE [LARGE SCALE GENOMIC DNA]</scope>
    <source>
        <strain evidence="1 2">MSJ-11</strain>
    </source>
</reference>
<dbReference type="EMBL" id="JAHLQF010000013">
    <property type="protein sequence ID" value="MBU5486557.1"/>
    <property type="molecule type" value="Genomic_DNA"/>
</dbReference>
<dbReference type="RefSeq" id="WP_216441164.1">
    <property type="nucleotide sequence ID" value="NZ_JAHLQF010000013.1"/>
</dbReference>
<organism evidence="1 2">
    <name type="scientific">Clostridium mobile</name>
    <dbReference type="NCBI Taxonomy" id="2841512"/>
    <lineage>
        <taxon>Bacteria</taxon>
        <taxon>Bacillati</taxon>
        <taxon>Bacillota</taxon>
        <taxon>Clostridia</taxon>
        <taxon>Eubacteriales</taxon>
        <taxon>Clostridiaceae</taxon>
        <taxon>Clostridium</taxon>
    </lineage>
</organism>
<comment type="caution">
    <text evidence="1">The sequence shown here is derived from an EMBL/GenBank/DDBJ whole genome shotgun (WGS) entry which is preliminary data.</text>
</comment>
<gene>
    <name evidence="1" type="ORF">KQI86_19945</name>
</gene>
<name>A0ABS6EMU0_9CLOT</name>
<evidence type="ECO:0000313" key="1">
    <source>
        <dbReference type="EMBL" id="MBU5486557.1"/>
    </source>
</evidence>
<accession>A0ABS6EMU0</accession>